<dbReference type="PANTHER" id="PTHR32444">
    <property type="entry name" value="BULB-TYPE LECTIN DOMAIN-CONTAINING PROTEIN"/>
    <property type="match status" value="1"/>
</dbReference>
<dbReference type="GO" id="GO:0048544">
    <property type="term" value="P:recognition of pollen"/>
    <property type="evidence" value="ECO:0007669"/>
    <property type="project" value="InterPro"/>
</dbReference>
<evidence type="ECO:0000256" key="1">
    <source>
        <dbReference type="ARBA" id="ARBA00022729"/>
    </source>
</evidence>
<reference evidence="6" key="1">
    <citation type="submission" date="2022-11" db="EMBL/GenBank/DDBJ databases">
        <authorList>
            <person name="Hyden B.L."/>
            <person name="Feng K."/>
            <person name="Yates T."/>
            <person name="Jawdy S."/>
            <person name="Smart L.B."/>
            <person name="Muchero W."/>
        </authorList>
    </citation>
    <scope>NUCLEOTIDE SEQUENCE</scope>
    <source>
        <tissue evidence="6">Shoot tip</tissue>
    </source>
</reference>
<dbReference type="AlphaFoldDB" id="A0A9Q0T0Z8"/>
<dbReference type="Gene3D" id="1.10.510.10">
    <property type="entry name" value="Transferase(Phosphotransferase) domain 1"/>
    <property type="match status" value="1"/>
</dbReference>
<dbReference type="CDD" id="cd01098">
    <property type="entry name" value="PAN_AP_plant"/>
    <property type="match status" value="1"/>
</dbReference>
<dbReference type="Pfam" id="PF00954">
    <property type="entry name" value="S_locus_glycop"/>
    <property type="match status" value="1"/>
</dbReference>
<keyword evidence="2" id="KW-1015">Disulfide bond</keyword>
<protein>
    <recommendedName>
        <fullName evidence="5">Apple domain-containing protein</fullName>
    </recommendedName>
</protein>
<comment type="caution">
    <text evidence="6">The sequence shown here is derived from an EMBL/GenBank/DDBJ whole genome shotgun (WGS) entry which is preliminary data.</text>
</comment>
<organism evidence="6 7">
    <name type="scientific">Salix viminalis</name>
    <name type="common">Common osier</name>
    <name type="synonym">Basket willow</name>
    <dbReference type="NCBI Taxonomy" id="40686"/>
    <lineage>
        <taxon>Eukaryota</taxon>
        <taxon>Viridiplantae</taxon>
        <taxon>Streptophyta</taxon>
        <taxon>Embryophyta</taxon>
        <taxon>Tracheophyta</taxon>
        <taxon>Spermatophyta</taxon>
        <taxon>Magnoliopsida</taxon>
        <taxon>eudicotyledons</taxon>
        <taxon>Gunneridae</taxon>
        <taxon>Pentapetalae</taxon>
        <taxon>rosids</taxon>
        <taxon>fabids</taxon>
        <taxon>Malpighiales</taxon>
        <taxon>Salicaceae</taxon>
        <taxon>Saliceae</taxon>
        <taxon>Salix</taxon>
    </lineage>
</organism>
<reference evidence="6" key="2">
    <citation type="journal article" date="2023" name="Int. J. Mol. Sci.">
        <title>De Novo Assembly and Annotation of 11 Diverse Shrub Willow (Salix) Genomes Reveals Novel Gene Organization in Sex-Linked Regions.</title>
        <authorList>
            <person name="Hyden B."/>
            <person name="Feng K."/>
            <person name="Yates T.B."/>
            <person name="Jawdy S."/>
            <person name="Cereghino C."/>
            <person name="Smart L.B."/>
            <person name="Muchero W."/>
        </authorList>
    </citation>
    <scope>NUCLEOTIDE SEQUENCE [LARGE SCALE GENOMIC DNA]</scope>
    <source>
        <tissue evidence="6">Shoot tip</tissue>
    </source>
</reference>
<gene>
    <name evidence="6" type="ORF">OIU85_003023</name>
</gene>
<dbReference type="PROSITE" id="PS50948">
    <property type="entry name" value="PAN"/>
    <property type="match status" value="1"/>
</dbReference>
<evidence type="ECO:0000313" key="6">
    <source>
        <dbReference type="EMBL" id="KAJ6696630.1"/>
    </source>
</evidence>
<evidence type="ECO:0000313" key="7">
    <source>
        <dbReference type="Proteomes" id="UP001151529"/>
    </source>
</evidence>
<dbReference type="OrthoDB" id="1481013at2759"/>
<evidence type="ECO:0000259" key="5">
    <source>
        <dbReference type="PROSITE" id="PS50948"/>
    </source>
</evidence>
<evidence type="ECO:0000256" key="3">
    <source>
        <dbReference type="SAM" id="MobiDB-lite"/>
    </source>
</evidence>
<dbReference type="Proteomes" id="UP001151529">
    <property type="component" value="Chromosome 19"/>
</dbReference>
<dbReference type="InterPro" id="IPR000858">
    <property type="entry name" value="S_locus_glycoprot_dom"/>
</dbReference>
<feature type="transmembrane region" description="Helical" evidence="4">
    <location>
        <begin position="177"/>
        <end position="200"/>
    </location>
</feature>
<name>A0A9Q0T0Z8_SALVM</name>
<dbReference type="InterPro" id="IPR003609">
    <property type="entry name" value="Pan_app"/>
</dbReference>
<evidence type="ECO:0000256" key="4">
    <source>
        <dbReference type="SAM" id="Phobius"/>
    </source>
</evidence>
<dbReference type="Pfam" id="PF08276">
    <property type="entry name" value="PAN_2"/>
    <property type="match status" value="1"/>
</dbReference>
<feature type="domain" description="Apple" evidence="5">
    <location>
        <begin position="81"/>
        <end position="164"/>
    </location>
</feature>
<keyword evidence="7" id="KW-1185">Reference proteome</keyword>
<proteinExistence type="predicted"/>
<feature type="region of interest" description="Disordered" evidence="3">
    <location>
        <begin position="321"/>
        <end position="352"/>
    </location>
</feature>
<keyword evidence="4" id="KW-1133">Transmembrane helix</keyword>
<dbReference type="PANTHER" id="PTHR32444:SF247">
    <property type="entry name" value="OS01G0958200 PROTEIN"/>
    <property type="match status" value="1"/>
</dbReference>
<dbReference type="SMART" id="SM00473">
    <property type="entry name" value="PAN_AP"/>
    <property type="match status" value="1"/>
</dbReference>
<dbReference type="EMBL" id="JAPFFL010000010">
    <property type="protein sequence ID" value="KAJ6696630.1"/>
    <property type="molecule type" value="Genomic_DNA"/>
</dbReference>
<keyword evidence="4" id="KW-0812">Transmembrane</keyword>
<evidence type="ECO:0000256" key="2">
    <source>
        <dbReference type="ARBA" id="ARBA00023157"/>
    </source>
</evidence>
<keyword evidence="1" id="KW-0732">Signal</keyword>
<keyword evidence="4" id="KW-0472">Membrane</keyword>
<accession>A0A9Q0T0Z8</accession>
<sequence>MDVGGQIQQLTWSKSTKDWFLFWSQPKTQCEVYAYCGAFGSCNTNSQPFCKCPRGFNPKSKGDWDAEVFSGGCARAKNLQCGNSSAVNGKSDRFFPSYIMKLPPNPQTVAAGSAQECESTCLTNCSCAAYAFDGGQCSAWSGDLLNMQQAADGTDGKSIYIRLAASEFSSSKNNKGMVLGGVVGSVVIVSLVALVLLIFLKRRKTVKMGKAVEGSLMAFGYRDLQDGKVKFFPSYVASQINQEDGDFLSLLDHRLEGVADLEELTRICKVACWCIQDEETQRPSMGQIVQILEGVVNVNTPPTPRSLRVFDCQENIVFFTESSSSQSSQPQSHTSTASTQSKSTTSNTSPRS</sequence>